<feature type="compositionally biased region" description="Basic residues" evidence="1">
    <location>
        <begin position="88"/>
        <end position="97"/>
    </location>
</feature>
<gene>
    <name evidence="2" type="ORF">SAMN05444168_1805</name>
</gene>
<evidence type="ECO:0000313" key="2">
    <source>
        <dbReference type="EMBL" id="SIN97929.1"/>
    </source>
</evidence>
<accession>A0A1N6FRJ0</accession>
<sequence length="118" mass="12743">MPDGGARSATLELMITLSLTGVVRRQFSCADHSDFMSVVDIYRLAVASPLSLLTFFAAAKKVSAAPHRGIANRPLRMQGKANTARTTTKPRRRRQKPHPALTTTVQVVPADKTTPSGT</sequence>
<dbReference type="Proteomes" id="UP000184693">
    <property type="component" value="Unassembled WGS sequence"/>
</dbReference>
<protein>
    <submittedName>
        <fullName evidence="2">Uncharacterized protein</fullName>
    </submittedName>
</protein>
<dbReference type="EMBL" id="FSRM01000001">
    <property type="protein sequence ID" value="SIN97929.1"/>
    <property type="molecule type" value="Genomic_DNA"/>
</dbReference>
<evidence type="ECO:0000313" key="3">
    <source>
        <dbReference type="Proteomes" id="UP000184693"/>
    </source>
</evidence>
<evidence type="ECO:0000256" key="1">
    <source>
        <dbReference type="SAM" id="MobiDB-lite"/>
    </source>
</evidence>
<reference evidence="2 3" key="1">
    <citation type="submission" date="2016-11" db="EMBL/GenBank/DDBJ databases">
        <authorList>
            <person name="Jaros S."/>
            <person name="Januszkiewicz K."/>
            <person name="Wedrychowicz H."/>
        </authorList>
    </citation>
    <scope>NUCLEOTIDE SEQUENCE [LARGE SCALE GENOMIC DNA]</scope>
    <source>
        <strain evidence="2 3">GAS86</strain>
    </source>
</reference>
<feature type="region of interest" description="Disordered" evidence="1">
    <location>
        <begin position="69"/>
        <end position="118"/>
    </location>
</feature>
<name>A0A1N6FRJ0_9BURK</name>
<proteinExistence type="predicted"/>
<dbReference type="AlphaFoldDB" id="A0A1N6FRJ0"/>
<organism evidence="2 3">
    <name type="scientific">Paraburkholderia phenazinium</name>
    <dbReference type="NCBI Taxonomy" id="60549"/>
    <lineage>
        <taxon>Bacteria</taxon>
        <taxon>Pseudomonadati</taxon>
        <taxon>Pseudomonadota</taxon>
        <taxon>Betaproteobacteria</taxon>
        <taxon>Burkholderiales</taxon>
        <taxon>Burkholderiaceae</taxon>
        <taxon>Paraburkholderia</taxon>
    </lineage>
</organism>